<dbReference type="Proteomes" id="UP000191820">
    <property type="component" value="Chromosome"/>
</dbReference>
<comment type="cofactor">
    <cofactor evidence="1">
        <name>Zn(2+)</name>
        <dbReference type="ChEBI" id="CHEBI:29105"/>
    </cofactor>
</comment>
<dbReference type="SUPFAM" id="SSF57884">
    <property type="entry name" value="Ada DNA repair protein, N-terminal domain (N-Ada 10)"/>
    <property type="match status" value="1"/>
</dbReference>
<evidence type="ECO:0000256" key="4">
    <source>
        <dbReference type="ARBA" id="ARBA00023015"/>
    </source>
</evidence>
<name>A0ABM6JLE2_9GAMM</name>
<dbReference type="Pfam" id="PF12833">
    <property type="entry name" value="HTH_18"/>
    <property type="match status" value="1"/>
</dbReference>
<gene>
    <name evidence="9" type="ORF">SJ2017_2811</name>
</gene>
<proteinExistence type="predicted"/>
<dbReference type="SUPFAM" id="SSF55945">
    <property type="entry name" value="TATA-box binding protein-like"/>
    <property type="match status" value="1"/>
</dbReference>
<protein>
    <submittedName>
        <fullName evidence="9">DNA-3-methyladenine glycosylase 2</fullName>
    </submittedName>
</protein>
<feature type="domain" description="HTH araC/xylS-type" evidence="8">
    <location>
        <begin position="125"/>
        <end position="226"/>
    </location>
</feature>
<evidence type="ECO:0000256" key="6">
    <source>
        <dbReference type="ARBA" id="ARBA00023163"/>
    </source>
</evidence>
<dbReference type="Pfam" id="PF06029">
    <property type="entry name" value="AlkA_N"/>
    <property type="match status" value="1"/>
</dbReference>
<dbReference type="InterPro" id="IPR037046">
    <property type="entry name" value="AlkA_N_sf"/>
</dbReference>
<dbReference type="PROSITE" id="PS01124">
    <property type="entry name" value="HTH_ARAC_FAMILY_2"/>
    <property type="match status" value="1"/>
</dbReference>
<keyword evidence="3" id="KW-0227">DNA damage</keyword>
<dbReference type="EMBL" id="CP020472">
    <property type="protein sequence ID" value="ARD23092.1"/>
    <property type="molecule type" value="Genomic_DNA"/>
</dbReference>
<evidence type="ECO:0000256" key="5">
    <source>
        <dbReference type="ARBA" id="ARBA00023159"/>
    </source>
</evidence>
<evidence type="ECO:0000256" key="2">
    <source>
        <dbReference type="ARBA" id="ARBA00022603"/>
    </source>
</evidence>
<keyword evidence="10" id="KW-1185">Reference proteome</keyword>
<organism evidence="9 10">
    <name type="scientific">Shewanella japonica</name>
    <dbReference type="NCBI Taxonomy" id="93973"/>
    <lineage>
        <taxon>Bacteria</taxon>
        <taxon>Pseudomonadati</taxon>
        <taxon>Pseudomonadota</taxon>
        <taxon>Gammaproteobacteria</taxon>
        <taxon>Alteromonadales</taxon>
        <taxon>Shewanellaceae</taxon>
        <taxon>Shewanella</taxon>
    </lineage>
</organism>
<dbReference type="InterPro" id="IPR011257">
    <property type="entry name" value="DNA_glycosylase"/>
</dbReference>
<dbReference type="Pfam" id="PF02805">
    <property type="entry name" value="Ada_Zn_binding"/>
    <property type="match status" value="1"/>
</dbReference>
<dbReference type="InterPro" id="IPR035451">
    <property type="entry name" value="Ada-like_dom_sf"/>
</dbReference>
<dbReference type="SUPFAM" id="SSF46689">
    <property type="entry name" value="Homeodomain-like"/>
    <property type="match status" value="1"/>
</dbReference>
<dbReference type="Gene3D" id="1.10.10.60">
    <property type="entry name" value="Homeodomain-like"/>
    <property type="match status" value="1"/>
</dbReference>
<sequence>MGKVTLSPSLTYRYMMTSTHNQPHPDNELEPVLEPSIACYLPNDVCRQARLSRDARFDGRFFIGVKTTGIYCRSICPASPPKEQNVVYFDSAIKASQAGLRPCLRCRPDSAPESNAWQGSSTSLQRAISLIEGGSLSGENAQSLTELSARLGISSRYLSRLFNQQLGTSPKKYALYRQLMFAKQLLHQTSLSITDVAMAAGFNSIRRFNEVFKSQLLLTPTQLRKTQKVNKSAETNSQGIKLLLDYRPPYSWQDIWSFYQLRAVDGMEWLNETTYAYGRSFAFSFNEQTVTGVYEVVPVKGKNQLALTVEFEQTEHIRYLHQTVRFIRQRLDLDADMDVIEQSFEPLQNLGMKVKQGLRIPGTASVFEAGCRAVLGQQVSVIQASKLLNILVKNYGAVKRVGGRDVQFFPSAESIAAASLDEFKMPESRKRALNGLGDFVAKNPFACPSKWIDIKGIGPWTIAYAQMRGESNPDVFLGGDLVIKNRIKALLLALSDLPDNNPFAIANKAEFTPRLYQTFVNNLAKQVSPWGSYLTFQLWSQNEN</sequence>
<dbReference type="InterPro" id="IPR009057">
    <property type="entry name" value="Homeodomain-like_sf"/>
</dbReference>
<dbReference type="SUPFAM" id="SSF48150">
    <property type="entry name" value="DNA-glycosylase"/>
    <property type="match status" value="1"/>
</dbReference>
<evidence type="ECO:0000256" key="1">
    <source>
        <dbReference type="ARBA" id="ARBA00001947"/>
    </source>
</evidence>
<evidence type="ECO:0000256" key="7">
    <source>
        <dbReference type="ARBA" id="ARBA00023204"/>
    </source>
</evidence>
<dbReference type="Gene3D" id="3.40.10.10">
    <property type="entry name" value="DNA Methylphosphotriester Repair Domain"/>
    <property type="match status" value="1"/>
</dbReference>
<keyword evidence="6" id="KW-0804">Transcription</keyword>
<dbReference type="InterPro" id="IPR018060">
    <property type="entry name" value="HTH_AraC"/>
</dbReference>
<keyword evidence="4" id="KW-0805">Transcription regulation</keyword>
<reference evidence="9 10" key="1">
    <citation type="submission" date="2017-03" db="EMBL/GenBank/DDBJ databases">
        <title>Genome sequencing of Shewanella japonica KCTC 22435.</title>
        <authorList>
            <person name="Kim K.M."/>
        </authorList>
    </citation>
    <scope>NUCLEOTIDE SEQUENCE [LARGE SCALE GENOMIC DNA]</scope>
    <source>
        <strain evidence="9 10">KCTC 22435</strain>
    </source>
</reference>
<evidence type="ECO:0000256" key="3">
    <source>
        <dbReference type="ARBA" id="ARBA00022763"/>
    </source>
</evidence>
<evidence type="ECO:0000313" key="9">
    <source>
        <dbReference type="EMBL" id="ARD23092.1"/>
    </source>
</evidence>
<dbReference type="InterPro" id="IPR010316">
    <property type="entry name" value="AlkA_N"/>
</dbReference>
<dbReference type="PANTHER" id="PTHR43003:SF13">
    <property type="entry name" value="DNA-3-METHYLADENINE GLYCOSYLASE 2"/>
    <property type="match status" value="1"/>
</dbReference>
<keyword evidence="7" id="KW-0234">DNA repair</keyword>
<dbReference type="InterPro" id="IPR004026">
    <property type="entry name" value="Ada_DNA_repair_Zn-bd"/>
</dbReference>
<keyword evidence="2" id="KW-0808">Transferase</keyword>
<dbReference type="InterPro" id="IPR051912">
    <property type="entry name" value="Alkylbase_DNA_Glycosylase/TA"/>
</dbReference>
<dbReference type="PANTHER" id="PTHR43003">
    <property type="entry name" value="DNA-3-METHYLADENINE GLYCOSYLASE"/>
    <property type="match status" value="1"/>
</dbReference>
<evidence type="ECO:0000313" key="10">
    <source>
        <dbReference type="Proteomes" id="UP000191820"/>
    </source>
</evidence>
<accession>A0ABM6JLE2</accession>
<dbReference type="SMART" id="SM00342">
    <property type="entry name" value="HTH_ARAC"/>
    <property type="match status" value="1"/>
</dbReference>
<dbReference type="SMART" id="SM01009">
    <property type="entry name" value="AlkA_N"/>
    <property type="match status" value="1"/>
</dbReference>
<keyword evidence="5" id="KW-0010">Activator</keyword>
<keyword evidence="2" id="KW-0489">Methyltransferase</keyword>
<dbReference type="Gene3D" id="1.10.340.30">
    <property type="entry name" value="Hypothetical protein, domain 2"/>
    <property type="match status" value="1"/>
</dbReference>
<evidence type="ECO:0000259" key="8">
    <source>
        <dbReference type="PROSITE" id="PS01124"/>
    </source>
</evidence>
<dbReference type="Gene3D" id="3.30.310.20">
    <property type="entry name" value="DNA-3-methyladenine glycosylase AlkA, N-terminal domain"/>
    <property type="match status" value="1"/>
</dbReference>